<keyword evidence="1" id="KW-1133">Transmembrane helix</keyword>
<sequence>MSTQTETSTRRERSVLYIVVVVVLVILAVIALIMFRSARQTAQAEEKAQELIQALEDAGAETTPSVEMISRVLGDDGDIVCADPNGALNRAALLSLLSNGAGGPGIRPVIAESRSVQGVLLIVEVYCPDELEEFQEFIDGLETVDGSGG</sequence>
<evidence type="ECO:0000313" key="2">
    <source>
        <dbReference type="EMBL" id="GGJ84634.1"/>
    </source>
</evidence>
<dbReference type="Proteomes" id="UP000636956">
    <property type="component" value="Unassembled WGS sequence"/>
</dbReference>
<protein>
    <submittedName>
        <fullName evidence="2">Uncharacterized protein</fullName>
    </submittedName>
</protein>
<dbReference type="RefSeq" id="WP_188743644.1">
    <property type="nucleotide sequence ID" value="NZ_BAABFW010000023.1"/>
</dbReference>
<dbReference type="SUPFAM" id="SSF54523">
    <property type="entry name" value="Pili subunits"/>
    <property type="match status" value="1"/>
</dbReference>
<dbReference type="InterPro" id="IPR045584">
    <property type="entry name" value="Pilin-like"/>
</dbReference>
<feature type="transmembrane region" description="Helical" evidence="1">
    <location>
        <begin position="15"/>
        <end position="35"/>
    </location>
</feature>
<reference evidence="2" key="1">
    <citation type="journal article" date="2014" name="Int. J. Syst. Evol. Microbiol.">
        <title>Complete genome sequence of Corynebacterium casei LMG S-19264T (=DSM 44701T), isolated from a smear-ripened cheese.</title>
        <authorList>
            <consortium name="US DOE Joint Genome Institute (JGI-PGF)"/>
            <person name="Walter F."/>
            <person name="Albersmeier A."/>
            <person name="Kalinowski J."/>
            <person name="Ruckert C."/>
        </authorList>
    </citation>
    <scope>NUCLEOTIDE SEQUENCE</scope>
    <source>
        <strain evidence="2">CGMCC 1.8984</strain>
    </source>
</reference>
<name>A0A917PMD8_9MICO</name>
<keyword evidence="1" id="KW-0812">Transmembrane</keyword>
<comment type="caution">
    <text evidence="2">The sequence shown here is derived from an EMBL/GenBank/DDBJ whole genome shotgun (WGS) entry which is preliminary data.</text>
</comment>
<keyword evidence="1" id="KW-0472">Membrane</keyword>
<accession>A0A917PMD8</accession>
<dbReference type="EMBL" id="BMMD01000013">
    <property type="protein sequence ID" value="GGJ84634.1"/>
    <property type="molecule type" value="Genomic_DNA"/>
</dbReference>
<evidence type="ECO:0000256" key="1">
    <source>
        <dbReference type="SAM" id="Phobius"/>
    </source>
</evidence>
<organism evidence="2 3">
    <name type="scientific">Agromyces bauzanensis</name>
    <dbReference type="NCBI Taxonomy" id="1308924"/>
    <lineage>
        <taxon>Bacteria</taxon>
        <taxon>Bacillati</taxon>
        <taxon>Actinomycetota</taxon>
        <taxon>Actinomycetes</taxon>
        <taxon>Micrococcales</taxon>
        <taxon>Microbacteriaceae</taxon>
        <taxon>Agromyces</taxon>
    </lineage>
</organism>
<reference evidence="2" key="2">
    <citation type="submission" date="2020-09" db="EMBL/GenBank/DDBJ databases">
        <authorList>
            <person name="Sun Q."/>
            <person name="Zhou Y."/>
        </authorList>
    </citation>
    <scope>NUCLEOTIDE SEQUENCE</scope>
    <source>
        <strain evidence="2">CGMCC 1.8984</strain>
    </source>
</reference>
<gene>
    <name evidence="2" type="ORF">GCM10011372_23680</name>
</gene>
<dbReference type="AlphaFoldDB" id="A0A917PMD8"/>
<keyword evidence="3" id="KW-1185">Reference proteome</keyword>
<evidence type="ECO:0000313" key="3">
    <source>
        <dbReference type="Proteomes" id="UP000636956"/>
    </source>
</evidence>
<proteinExistence type="predicted"/>